<evidence type="ECO:0000313" key="1">
    <source>
        <dbReference type="EMBL" id="VAW61401.1"/>
    </source>
</evidence>
<gene>
    <name evidence="1" type="ORF">MNBD_GAMMA11-2662</name>
</gene>
<dbReference type="EMBL" id="UOFG01000146">
    <property type="protein sequence ID" value="VAW61401.1"/>
    <property type="molecule type" value="Genomic_DNA"/>
</dbReference>
<protein>
    <submittedName>
        <fullName evidence="1">Uncharacterized protein</fullName>
    </submittedName>
</protein>
<name>A0A3B0X0V2_9ZZZZ</name>
<accession>A0A3B0X0V2</accession>
<sequence length="114" mass="12260">MNTITYGLMLIITTLLTSCVFVPQVSDKQEYAEECEMSTRNLTLSAGTMYNGVSCGGNIDPATCLIAFGVIIPAGSFIISGSIVLISNTLHWIEYQGACKDRAISEGTEPLKMD</sequence>
<organism evidence="1">
    <name type="scientific">hydrothermal vent metagenome</name>
    <dbReference type="NCBI Taxonomy" id="652676"/>
    <lineage>
        <taxon>unclassified sequences</taxon>
        <taxon>metagenomes</taxon>
        <taxon>ecological metagenomes</taxon>
    </lineage>
</organism>
<dbReference type="AlphaFoldDB" id="A0A3B0X0V2"/>
<reference evidence="1" key="1">
    <citation type="submission" date="2018-06" db="EMBL/GenBank/DDBJ databases">
        <authorList>
            <person name="Zhirakovskaya E."/>
        </authorList>
    </citation>
    <scope>NUCLEOTIDE SEQUENCE</scope>
</reference>
<proteinExistence type="predicted"/>